<keyword evidence="6 23" id="KW-0547">Nucleotide-binding</keyword>
<accession>A0A9W6WHN4</accession>
<evidence type="ECO:0000256" key="6">
    <source>
        <dbReference type="ARBA" id="ARBA00022741"/>
    </source>
</evidence>
<dbReference type="PANTHER" id="PTHR24067">
    <property type="entry name" value="UBIQUITIN-CONJUGATING ENZYME E2"/>
    <property type="match status" value="1"/>
</dbReference>
<dbReference type="EMBL" id="BSXN01001404">
    <property type="protein sequence ID" value="GME72932.1"/>
    <property type="molecule type" value="Genomic_DNA"/>
</dbReference>
<keyword evidence="5" id="KW-0808">Transferase</keyword>
<comment type="subcellular location">
    <subcellularLocation>
        <location evidence="2">Cytoplasm</location>
    </subcellularLocation>
    <subcellularLocation>
        <location evidence="1">Nucleus</location>
    </subcellularLocation>
</comment>
<dbReference type="GO" id="GO:0061631">
    <property type="term" value="F:ubiquitin conjugating enzyme activity"/>
    <property type="evidence" value="ECO:0007669"/>
    <property type="project" value="UniProtKB-EC"/>
</dbReference>
<dbReference type="Pfam" id="PF00179">
    <property type="entry name" value="UQ_con"/>
    <property type="match status" value="1"/>
</dbReference>
<dbReference type="FunFam" id="3.10.110.10:FF:000007">
    <property type="entry name" value="Ubiquitin-conjugating enzyme E2 2"/>
    <property type="match status" value="1"/>
</dbReference>
<keyword evidence="10" id="KW-0156">Chromatin regulator</keyword>
<feature type="active site" description="Glycyl thioester intermediate" evidence="22">
    <location>
        <position position="88"/>
    </location>
</feature>
<dbReference type="InterPro" id="IPR016135">
    <property type="entry name" value="UBQ-conjugating_enzyme/RWD"/>
</dbReference>
<feature type="domain" description="UBC core" evidence="25">
    <location>
        <begin position="4"/>
        <end position="150"/>
    </location>
</feature>
<evidence type="ECO:0000256" key="19">
    <source>
        <dbReference type="ARBA" id="ARBA00042190"/>
    </source>
</evidence>
<evidence type="ECO:0000256" key="18">
    <source>
        <dbReference type="ARBA" id="ARBA00042179"/>
    </source>
</evidence>
<evidence type="ECO:0000256" key="23">
    <source>
        <dbReference type="RuleBase" id="RU362109"/>
    </source>
</evidence>
<dbReference type="PROSITE" id="PS50127">
    <property type="entry name" value="UBC_2"/>
    <property type="match status" value="1"/>
</dbReference>
<reference evidence="26" key="1">
    <citation type="submission" date="2023-04" db="EMBL/GenBank/DDBJ databases">
        <title>Candida boidinii NBRC 10035.</title>
        <authorList>
            <person name="Ichikawa N."/>
            <person name="Sato H."/>
            <person name="Tonouchi N."/>
        </authorList>
    </citation>
    <scope>NUCLEOTIDE SEQUENCE</scope>
    <source>
        <strain evidence="26">NBRC 10035</strain>
    </source>
</reference>
<evidence type="ECO:0000256" key="14">
    <source>
        <dbReference type="ARBA" id="ARBA00023204"/>
    </source>
</evidence>
<keyword evidence="12" id="KW-0805">Transcription regulation</keyword>
<evidence type="ECO:0000256" key="5">
    <source>
        <dbReference type="ARBA" id="ARBA00022679"/>
    </source>
</evidence>
<evidence type="ECO:0000256" key="15">
    <source>
        <dbReference type="ARBA" id="ARBA00023242"/>
    </source>
</evidence>
<feature type="compositionally biased region" description="Acidic residues" evidence="24">
    <location>
        <begin position="152"/>
        <end position="181"/>
    </location>
</feature>
<evidence type="ECO:0000256" key="9">
    <source>
        <dbReference type="ARBA" id="ARBA00022840"/>
    </source>
</evidence>
<dbReference type="PROSITE" id="PS00183">
    <property type="entry name" value="UBC_1"/>
    <property type="match status" value="1"/>
</dbReference>
<evidence type="ECO:0000256" key="16">
    <source>
        <dbReference type="ARBA" id="ARBA00039884"/>
    </source>
</evidence>
<dbReference type="GO" id="GO:0030435">
    <property type="term" value="P:sporulation resulting in formation of a cellular spore"/>
    <property type="evidence" value="ECO:0007669"/>
    <property type="project" value="UniProtKB-KW"/>
</dbReference>
<keyword evidence="27" id="KW-1185">Reference proteome</keyword>
<keyword evidence="4" id="KW-0963">Cytoplasm</keyword>
<keyword evidence="13" id="KW-0804">Transcription</keyword>
<evidence type="ECO:0000256" key="10">
    <source>
        <dbReference type="ARBA" id="ARBA00022853"/>
    </source>
</evidence>
<dbReference type="AlphaFoldDB" id="A0A9W6WHN4"/>
<comment type="similarity">
    <text evidence="23">Belongs to the ubiquitin-conjugating enzyme family.</text>
</comment>
<evidence type="ECO:0000256" key="21">
    <source>
        <dbReference type="ARBA" id="ARBA00080892"/>
    </source>
</evidence>
<evidence type="ECO:0000256" key="8">
    <source>
        <dbReference type="ARBA" id="ARBA00022786"/>
    </source>
</evidence>
<dbReference type="GO" id="GO:0006281">
    <property type="term" value="P:DNA repair"/>
    <property type="evidence" value="ECO:0007669"/>
    <property type="project" value="UniProtKB-KW"/>
</dbReference>
<dbReference type="Gene3D" id="3.10.110.10">
    <property type="entry name" value="Ubiquitin Conjugating Enzyme"/>
    <property type="match status" value="1"/>
</dbReference>
<comment type="caution">
    <text evidence="26">The sequence shown here is derived from an EMBL/GenBank/DDBJ whole genome shotgun (WGS) entry which is preliminary data.</text>
</comment>
<dbReference type="InterPro" id="IPR023313">
    <property type="entry name" value="UBQ-conjugating_AS"/>
</dbReference>
<proteinExistence type="inferred from homology"/>
<keyword evidence="15" id="KW-0539">Nucleus</keyword>
<evidence type="ECO:0000256" key="17">
    <source>
        <dbReference type="ARBA" id="ARBA00041569"/>
    </source>
</evidence>
<keyword evidence="14" id="KW-0234">DNA repair</keyword>
<dbReference type="GO" id="GO:0005737">
    <property type="term" value="C:cytoplasm"/>
    <property type="evidence" value="ECO:0007669"/>
    <property type="project" value="UniProtKB-SubCell"/>
</dbReference>
<dbReference type="CDD" id="cd23790">
    <property type="entry name" value="UBCc_UBE2A_2B"/>
    <property type="match status" value="1"/>
</dbReference>
<evidence type="ECO:0000256" key="12">
    <source>
        <dbReference type="ARBA" id="ARBA00023015"/>
    </source>
</evidence>
<dbReference type="GO" id="GO:0005524">
    <property type="term" value="F:ATP binding"/>
    <property type="evidence" value="ECO:0007669"/>
    <property type="project" value="UniProtKB-UniRule"/>
</dbReference>
<organism evidence="26 27">
    <name type="scientific">Candida boidinii</name>
    <name type="common">Yeast</name>
    <dbReference type="NCBI Taxonomy" id="5477"/>
    <lineage>
        <taxon>Eukaryota</taxon>
        <taxon>Fungi</taxon>
        <taxon>Dikarya</taxon>
        <taxon>Ascomycota</taxon>
        <taxon>Saccharomycotina</taxon>
        <taxon>Pichiomycetes</taxon>
        <taxon>Pichiales</taxon>
        <taxon>Pichiaceae</taxon>
        <taxon>Ogataea</taxon>
        <taxon>Ogataea/Candida clade</taxon>
    </lineage>
</organism>
<keyword evidence="8 23" id="KW-0833">Ubl conjugation pathway</keyword>
<dbReference type="EC" id="2.3.2.23" evidence="3"/>
<evidence type="ECO:0000313" key="26">
    <source>
        <dbReference type="EMBL" id="GME72932.1"/>
    </source>
</evidence>
<dbReference type="InterPro" id="IPR050113">
    <property type="entry name" value="Ub_conjugating_enzyme"/>
</dbReference>
<gene>
    <name evidence="26" type="ORF">Cboi02_000381800</name>
</gene>
<evidence type="ECO:0000256" key="20">
    <source>
        <dbReference type="ARBA" id="ARBA00075663"/>
    </source>
</evidence>
<evidence type="ECO:0000256" key="24">
    <source>
        <dbReference type="SAM" id="MobiDB-lite"/>
    </source>
</evidence>
<evidence type="ECO:0000256" key="2">
    <source>
        <dbReference type="ARBA" id="ARBA00004496"/>
    </source>
</evidence>
<dbReference type="InterPro" id="IPR000608">
    <property type="entry name" value="UBC"/>
</dbReference>
<dbReference type="Proteomes" id="UP001165120">
    <property type="component" value="Unassembled WGS sequence"/>
</dbReference>
<evidence type="ECO:0000256" key="1">
    <source>
        <dbReference type="ARBA" id="ARBA00004123"/>
    </source>
</evidence>
<keyword evidence="11" id="KW-0749">Sporulation</keyword>
<dbReference type="GO" id="GO:0006325">
    <property type="term" value="P:chromatin organization"/>
    <property type="evidence" value="ECO:0007669"/>
    <property type="project" value="UniProtKB-KW"/>
</dbReference>
<evidence type="ECO:0000259" key="25">
    <source>
        <dbReference type="PROSITE" id="PS50127"/>
    </source>
</evidence>
<evidence type="ECO:0000256" key="4">
    <source>
        <dbReference type="ARBA" id="ARBA00022490"/>
    </source>
</evidence>
<feature type="region of interest" description="Disordered" evidence="24">
    <location>
        <begin position="149"/>
        <end position="181"/>
    </location>
</feature>
<evidence type="ECO:0000256" key="3">
    <source>
        <dbReference type="ARBA" id="ARBA00012486"/>
    </source>
</evidence>
<dbReference type="SMART" id="SM00212">
    <property type="entry name" value="UBCc"/>
    <property type="match status" value="1"/>
</dbReference>
<evidence type="ECO:0000256" key="22">
    <source>
        <dbReference type="PROSITE-ProRule" id="PRU10133"/>
    </source>
</evidence>
<sequence length="181" mass="20641">MSTPARRRLMRDFKRIQKDSAGGVSASPLTDNVMVWNGIIIGPPDTPFEDGTFRLLLTFDEQYPNKPPHVKFTSQMFHPNVYANGDLCLDILQNRWSPTYDVASILTSIQSLLNDPNISSPANVEAATLYKDHRSQYIKRVKQTVEKTWTEDLNEIGDDDDDEDDDDEDDDDEDDDNEDNN</sequence>
<keyword evidence="7" id="KW-0227">DNA damage</keyword>
<evidence type="ECO:0000313" key="27">
    <source>
        <dbReference type="Proteomes" id="UP001165120"/>
    </source>
</evidence>
<protein>
    <recommendedName>
        <fullName evidence="16">Ubiquitin-conjugating enzyme E2 2</fullName>
        <ecNumber evidence="3">2.3.2.23</ecNumber>
    </recommendedName>
    <alternativeName>
        <fullName evidence="18">E2 ubiquitin-conjugating enzyme 2</fullName>
    </alternativeName>
    <alternativeName>
        <fullName evidence="19 20">ubiquitin carrier protein UBC2</fullName>
    </alternativeName>
    <alternativeName>
        <fullName evidence="17 21">ubiquitin-protein ligase UBC2</fullName>
    </alternativeName>
</protein>
<keyword evidence="9 23" id="KW-0067">ATP-binding</keyword>
<evidence type="ECO:0000256" key="13">
    <source>
        <dbReference type="ARBA" id="ARBA00023163"/>
    </source>
</evidence>
<name>A0A9W6WHN4_CANBO</name>
<dbReference type="GO" id="GO:0005634">
    <property type="term" value="C:nucleus"/>
    <property type="evidence" value="ECO:0007669"/>
    <property type="project" value="UniProtKB-SubCell"/>
</dbReference>
<evidence type="ECO:0000256" key="7">
    <source>
        <dbReference type="ARBA" id="ARBA00022763"/>
    </source>
</evidence>
<dbReference type="SUPFAM" id="SSF54495">
    <property type="entry name" value="UBC-like"/>
    <property type="match status" value="1"/>
</dbReference>
<evidence type="ECO:0000256" key="11">
    <source>
        <dbReference type="ARBA" id="ARBA00022969"/>
    </source>
</evidence>